<dbReference type="Pfam" id="PF00225">
    <property type="entry name" value="Kinesin"/>
    <property type="match status" value="1"/>
</dbReference>
<evidence type="ECO:0000313" key="9">
    <source>
        <dbReference type="EMBL" id="KAK2716068.1"/>
    </source>
</evidence>
<evidence type="ECO:0000256" key="5">
    <source>
        <dbReference type="PROSITE-ProRule" id="PRU00283"/>
    </source>
</evidence>
<evidence type="ECO:0000256" key="2">
    <source>
        <dbReference type="ARBA" id="ARBA00022741"/>
    </source>
</evidence>
<dbReference type="GO" id="GO:0051256">
    <property type="term" value="P:mitotic spindle midzone assembly"/>
    <property type="evidence" value="ECO:0007669"/>
    <property type="project" value="TreeGrafter"/>
</dbReference>
<keyword evidence="3 5" id="KW-0067">ATP-binding</keyword>
<dbReference type="GO" id="GO:0005871">
    <property type="term" value="C:kinesin complex"/>
    <property type="evidence" value="ECO:0007669"/>
    <property type="project" value="TreeGrafter"/>
</dbReference>
<dbReference type="PROSITE" id="PS50067">
    <property type="entry name" value="KINESIN_MOTOR_2"/>
    <property type="match status" value="1"/>
</dbReference>
<dbReference type="GO" id="GO:0008017">
    <property type="term" value="F:microtubule binding"/>
    <property type="evidence" value="ECO:0007669"/>
    <property type="project" value="InterPro"/>
</dbReference>
<evidence type="ECO:0000256" key="4">
    <source>
        <dbReference type="ARBA" id="ARBA00023212"/>
    </source>
</evidence>
<dbReference type="PRINTS" id="PR00380">
    <property type="entry name" value="KINESINHEAVY"/>
</dbReference>
<dbReference type="SMART" id="SM00129">
    <property type="entry name" value="KISc"/>
    <property type="match status" value="1"/>
</dbReference>
<feature type="coiled-coil region" evidence="6">
    <location>
        <begin position="577"/>
        <end position="659"/>
    </location>
</feature>
<comment type="caution">
    <text evidence="9">The sequence shown here is derived from an EMBL/GenBank/DDBJ whole genome shotgun (WGS) entry which is preliminary data.</text>
</comment>
<dbReference type="Proteomes" id="UP001187531">
    <property type="component" value="Unassembled WGS sequence"/>
</dbReference>
<evidence type="ECO:0000313" key="10">
    <source>
        <dbReference type="Proteomes" id="UP001187531"/>
    </source>
</evidence>
<dbReference type="AlphaFoldDB" id="A0AA88L222"/>
<proteinExistence type="inferred from homology"/>
<dbReference type="InterPro" id="IPR036961">
    <property type="entry name" value="Kinesin_motor_dom_sf"/>
</dbReference>
<dbReference type="Gene3D" id="3.40.850.10">
    <property type="entry name" value="Kinesin motor domain"/>
    <property type="match status" value="1"/>
</dbReference>
<dbReference type="GO" id="GO:0003777">
    <property type="term" value="F:microtubule motor activity"/>
    <property type="evidence" value="ECO:0007669"/>
    <property type="project" value="InterPro"/>
</dbReference>
<dbReference type="GO" id="GO:0005634">
    <property type="term" value="C:nucleus"/>
    <property type="evidence" value="ECO:0007669"/>
    <property type="project" value="TreeGrafter"/>
</dbReference>
<dbReference type="Gene3D" id="2.60.40.4330">
    <property type="entry name" value="Kinesin-like protein Kif23, Arf6-interacting domain"/>
    <property type="match status" value="1"/>
</dbReference>
<organism evidence="9 10">
    <name type="scientific">Artemia franciscana</name>
    <name type="common">Brine shrimp</name>
    <name type="synonym">Artemia sanfranciscana</name>
    <dbReference type="NCBI Taxonomy" id="6661"/>
    <lineage>
        <taxon>Eukaryota</taxon>
        <taxon>Metazoa</taxon>
        <taxon>Ecdysozoa</taxon>
        <taxon>Arthropoda</taxon>
        <taxon>Crustacea</taxon>
        <taxon>Branchiopoda</taxon>
        <taxon>Anostraca</taxon>
        <taxon>Artemiidae</taxon>
        <taxon>Artemia</taxon>
    </lineage>
</organism>
<keyword evidence="2 5" id="KW-0547">Nucleotide-binding</keyword>
<accession>A0AA88L222</accession>
<evidence type="ECO:0000256" key="1">
    <source>
        <dbReference type="ARBA" id="ARBA00004245"/>
    </source>
</evidence>
<feature type="binding site" evidence="5">
    <location>
        <begin position="117"/>
        <end position="124"/>
    </location>
    <ligand>
        <name>ATP</name>
        <dbReference type="ChEBI" id="CHEBI:30616"/>
    </ligand>
</feature>
<evidence type="ECO:0000256" key="6">
    <source>
        <dbReference type="SAM" id="Coils"/>
    </source>
</evidence>
<dbReference type="GO" id="GO:0005874">
    <property type="term" value="C:microtubule"/>
    <property type="evidence" value="ECO:0007669"/>
    <property type="project" value="TreeGrafter"/>
</dbReference>
<evidence type="ECO:0000256" key="7">
    <source>
        <dbReference type="SAM" id="MobiDB-lite"/>
    </source>
</evidence>
<dbReference type="PANTHER" id="PTHR24115">
    <property type="entry name" value="KINESIN-RELATED"/>
    <property type="match status" value="1"/>
</dbReference>
<dbReference type="InterPro" id="IPR038105">
    <property type="entry name" value="Kif23_Arf-bd_sf"/>
</dbReference>
<evidence type="ECO:0000259" key="8">
    <source>
        <dbReference type="PROSITE" id="PS50067"/>
    </source>
</evidence>
<dbReference type="InterPro" id="IPR001752">
    <property type="entry name" value="Kinesin_motor_dom"/>
</dbReference>
<feature type="region of interest" description="Disordered" evidence="7">
    <location>
        <begin position="696"/>
        <end position="733"/>
    </location>
</feature>
<protein>
    <recommendedName>
        <fullName evidence="8">Kinesin motor domain-containing protein</fullName>
    </recommendedName>
</protein>
<dbReference type="GO" id="GO:0007018">
    <property type="term" value="P:microtubule-based movement"/>
    <property type="evidence" value="ECO:0007669"/>
    <property type="project" value="InterPro"/>
</dbReference>
<dbReference type="InterPro" id="IPR032384">
    <property type="entry name" value="Kif23_Arf-bd"/>
</dbReference>
<feature type="compositionally biased region" description="Basic and acidic residues" evidence="7">
    <location>
        <begin position="702"/>
        <end position="716"/>
    </location>
</feature>
<sequence>MRPTYARARTPGRTPGARFNSDEALLRQPVEIYCRIRPIDEAEERCIRVQDDKTLEIIPPGGSLAVRSQTQNAKAMQYTFTKVFDETADQKEVFDQTAKSLVSELLKGRNGLLFAYGNTGSGKTHTMTGDNRDGGLLPRSLDVLFNSISLYLATPKTFKSDKMNSFDVLSPVDAMAETSKDRMEKAQLQPRTPSRNRQDAYECKESRTEDLSILSGVDSDCLYGVFVTYVEIYNNSVFDLLENQPTDSRAKTHFQTKVLREDSSRRMYVHNATQLEVTNANEALEAFKYGQKRRRVAQTTLNAESSRSHSVFTIRLVQASLSGKDAEVVDKNTMTVSQLSLVDLAGCERTSRTNTKGDRLKEAGNINNTLMTLRNCIEVLRENQLSGTNKIVPYRDSKITHIFKSYFEGEGKIKMVVCVNPRAEDFDETVLVFRFAEMAREISIPIEPKPLPPPRPEPYIPGRRRQNHFQEEIDRISREDRANFDQNVIFSLGTFPPHELSRNADIQEILTNLESHLQHRIDTRSQLSANIMSRRTAFRNRLVALENDSHKQNFEVDTLKGQLDAEISKRRKVDTDYMNVRLSIDTKTRRIAELERRLAAKEQELNDKDLQLRQSQMEVNRVKSKYSTKLLDEKERIQRNAERKNAEETENLKHQLQESERYLRKLGDMALRKKFDKGGTPTVSQAASDTDLQAFDLATPTRAERESRRDRNENFRQRRSKSAGGEKWLDHRSPGVSVPLGTVLQPLMRKRKSVTELGSPQVVGKCDRYVLTTQDKDSGGELETRLYKGNVFHTSGGGSQVVLDDVEILKQTSPTSVKKRRVPETILPGEIVDSKCKTGIVGGISSKKSRRHL</sequence>
<name>A0AA88L222_ARTSF</name>
<dbReference type="Pfam" id="PF16540">
    <property type="entry name" value="MKLP1_Arf_bdg"/>
    <property type="match status" value="1"/>
</dbReference>
<dbReference type="GO" id="GO:0016887">
    <property type="term" value="F:ATP hydrolysis activity"/>
    <property type="evidence" value="ECO:0007669"/>
    <property type="project" value="TreeGrafter"/>
</dbReference>
<dbReference type="PANTHER" id="PTHR24115:SF600">
    <property type="entry name" value="KINESIN-LIKE PROTEIN KIF23"/>
    <property type="match status" value="1"/>
</dbReference>
<feature type="domain" description="Kinesin motor" evidence="8">
    <location>
        <begin position="29"/>
        <end position="442"/>
    </location>
</feature>
<gene>
    <name evidence="9" type="ORF">QYM36_010593</name>
</gene>
<reference evidence="9" key="1">
    <citation type="submission" date="2023-07" db="EMBL/GenBank/DDBJ databases">
        <title>Chromosome-level genome assembly of Artemia franciscana.</title>
        <authorList>
            <person name="Jo E."/>
        </authorList>
    </citation>
    <scope>NUCLEOTIDE SEQUENCE</scope>
    <source>
        <tissue evidence="9">Whole body</tissue>
    </source>
</reference>
<keyword evidence="10" id="KW-1185">Reference proteome</keyword>
<keyword evidence="5" id="KW-0505">Motor protein</keyword>
<dbReference type="InterPro" id="IPR027640">
    <property type="entry name" value="Kinesin-like_fam"/>
</dbReference>
<dbReference type="InterPro" id="IPR027417">
    <property type="entry name" value="P-loop_NTPase"/>
</dbReference>
<keyword evidence="4" id="KW-0963">Cytoplasm</keyword>
<dbReference type="GO" id="GO:0005524">
    <property type="term" value="F:ATP binding"/>
    <property type="evidence" value="ECO:0007669"/>
    <property type="project" value="UniProtKB-UniRule"/>
</dbReference>
<dbReference type="EMBL" id="JAVRJZ010000012">
    <property type="protein sequence ID" value="KAK2716068.1"/>
    <property type="molecule type" value="Genomic_DNA"/>
</dbReference>
<evidence type="ECO:0000256" key="3">
    <source>
        <dbReference type="ARBA" id="ARBA00022840"/>
    </source>
</evidence>
<feature type="region of interest" description="Disordered" evidence="7">
    <location>
        <begin position="179"/>
        <end position="199"/>
    </location>
</feature>
<keyword evidence="6" id="KW-0175">Coiled coil</keyword>
<dbReference type="SUPFAM" id="SSF52540">
    <property type="entry name" value="P-loop containing nucleoside triphosphate hydrolases"/>
    <property type="match status" value="1"/>
</dbReference>
<keyword evidence="4" id="KW-0206">Cytoskeleton</keyword>
<comment type="similarity">
    <text evidence="5">Belongs to the TRAFAC class myosin-kinesin ATPase superfamily. Kinesin family.</text>
</comment>
<comment type="subcellular location">
    <subcellularLocation>
        <location evidence="1">Cytoplasm</location>
        <location evidence="1">Cytoskeleton</location>
    </subcellularLocation>
</comment>